<dbReference type="GO" id="GO:0009055">
    <property type="term" value="F:electron transfer activity"/>
    <property type="evidence" value="ECO:0007669"/>
    <property type="project" value="InterPro"/>
</dbReference>
<evidence type="ECO:0000256" key="1">
    <source>
        <dbReference type="ARBA" id="ARBA00022617"/>
    </source>
</evidence>
<dbReference type="OrthoDB" id="7933886at2"/>
<evidence type="ECO:0000256" key="3">
    <source>
        <dbReference type="ARBA" id="ARBA00023004"/>
    </source>
</evidence>
<dbReference type="Proteomes" id="UP000030364">
    <property type="component" value="Unassembled WGS sequence"/>
</dbReference>
<sequence>MVVDRIEVYLDGGESPIAVLKEPPYRLKLDTRTLPDGEHVLRVQTHYRGGGMEIREIPFTVNNYPDVLVLGLDEKSEVSGEVELRLAVGEPDLPVERVGVSAWAYVAALVVVLGGIWSYFALSPATEKIIAEVAPPPAQEAQAHGGGQGAVPAGVDPALMEKGKAVYEANCAACHQANGQGLPGAFPPLAGNPNLQDVGHVISVTKNGLQGPITVNGQTYNGVMPGFPQLSDEEVKAVATYIRNSWGNAFGPVE</sequence>
<dbReference type="GO" id="GO:0020037">
    <property type="term" value="F:heme binding"/>
    <property type="evidence" value="ECO:0007669"/>
    <property type="project" value="InterPro"/>
</dbReference>
<protein>
    <submittedName>
        <fullName evidence="7">Cytochrome C</fullName>
    </submittedName>
</protein>
<keyword evidence="2 4" id="KW-0479">Metal-binding</keyword>
<dbReference type="STRING" id="276.THFILI_06250"/>
<feature type="transmembrane region" description="Helical" evidence="5">
    <location>
        <begin position="102"/>
        <end position="122"/>
    </location>
</feature>
<evidence type="ECO:0000256" key="4">
    <source>
        <dbReference type="PROSITE-ProRule" id="PRU00433"/>
    </source>
</evidence>
<keyword evidence="5" id="KW-0472">Membrane</keyword>
<dbReference type="Pfam" id="PF00034">
    <property type="entry name" value="Cytochrom_C"/>
    <property type="match status" value="1"/>
</dbReference>
<keyword evidence="3 4" id="KW-0408">Iron</keyword>
<dbReference type="InterPro" id="IPR009056">
    <property type="entry name" value="Cyt_c-like_dom"/>
</dbReference>
<evidence type="ECO:0000313" key="8">
    <source>
        <dbReference type="Proteomes" id="UP000030364"/>
    </source>
</evidence>
<dbReference type="PANTHER" id="PTHR35008">
    <property type="entry name" value="BLL4482 PROTEIN-RELATED"/>
    <property type="match status" value="1"/>
</dbReference>
<dbReference type="InterPro" id="IPR051459">
    <property type="entry name" value="Cytochrome_c-type_DH"/>
</dbReference>
<accession>A0A0A2XCK9</accession>
<evidence type="ECO:0000259" key="6">
    <source>
        <dbReference type="PROSITE" id="PS51007"/>
    </source>
</evidence>
<comment type="caution">
    <text evidence="7">The sequence shown here is derived from an EMBL/GenBank/DDBJ whole genome shotgun (WGS) entry which is preliminary data.</text>
</comment>
<keyword evidence="1 4" id="KW-0349">Heme</keyword>
<feature type="domain" description="Cytochrome c" evidence="6">
    <location>
        <begin position="158"/>
        <end position="246"/>
    </location>
</feature>
<keyword evidence="8" id="KW-1185">Reference proteome</keyword>
<evidence type="ECO:0000313" key="7">
    <source>
        <dbReference type="EMBL" id="KGQ22909.1"/>
    </source>
</evidence>
<keyword evidence="5" id="KW-0812">Transmembrane</keyword>
<dbReference type="InterPro" id="IPR036909">
    <property type="entry name" value="Cyt_c-like_dom_sf"/>
</dbReference>
<dbReference type="PANTHER" id="PTHR35008:SF8">
    <property type="entry name" value="ALCOHOL DEHYDROGENASE CYTOCHROME C SUBUNIT"/>
    <property type="match status" value="1"/>
</dbReference>
<dbReference type="PROSITE" id="PS51007">
    <property type="entry name" value="CYTC"/>
    <property type="match status" value="1"/>
</dbReference>
<dbReference type="EMBL" id="JPSL02000039">
    <property type="protein sequence ID" value="KGQ22909.1"/>
    <property type="molecule type" value="Genomic_DNA"/>
</dbReference>
<dbReference type="Gene3D" id="1.10.760.10">
    <property type="entry name" value="Cytochrome c-like domain"/>
    <property type="match status" value="1"/>
</dbReference>
<evidence type="ECO:0000256" key="2">
    <source>
        <dbReference type="ARBA" id="ARBA00022723"/>
    </source>
</evidence>
<evidence type="ECO:0000256" key="5">
    <source>
        <dbReference type="SAM" id="Phobius"/>
    </source>
</evidence>
<dbReference type="AlphaFoldDB" id="A0A0A2XCK9"/>
<name>A0A0A2XCK9_THEFI</name>
<gene>
    <name evidence="7" type="ORF">THFILI_06250</name>
</gene>
<dbReference type="PATRIC" id="fig|276.5.peg.246"/>
<proteinExistence type="predicted"/>
<dbReference type="SUPFAM" id="SSF46626">
    <property type="entry name" value="Cytochrome c"/>
    <property type="match status" value="1"/>
</dbReference>
<dbReference type="RefSeq" id="WP_038060849.1">
    <property type="nucleotide sequence ID" value="NZ_JPSL02000039.1"/>
</dbReference>
<keyword evidence="5" id="KW-1133">Transmembrane helix</keyword>
<organism evidence="7 8">
    <name type="scientific">Thermus filiformis</name>
    <dbReference type="NCBI Taxonomy" id="276"/>
    <lineage>
        <taxon>Bacteria</taxon>
        <taxon>Thermotogati</taxon>
        <taxon>Deinococcota</taxon>
        <taxon>Deinococci</taxon>
        <taxon>Thermales</taxon>
        <taxon>Thermaceae</taxon>
        <taxon>Thermus</taxon>
    </lineage>
</organism>
<dbReference type="GO" id="GO:0046872">
    <property type="term" value="F:metal ion binding"/>
    <property type="evidence" value="ECO:0007669"/>
    <property type="project" value="UniProtKB-KW"/>
</dbReference>
<reference evidence="7 8" key="1">
    <citation type="journal article" date="2015" name="Genome Announc.">
        <title>Draft Genome Sequence of the Thermophile Thermus filiformis ATCC 43280, Producer of Carotenoid-(Di)glucoside-Branched Fatty Acid (Di)esters and Source of Hyperthermostable Enzymes of Biotechnological Interest.</title>
        <authorList>
            <person name="Mandelli F."/>
            <person name="Oliveira Ramires B."/>
            <person name="Couger M.B."/>
            <person name="Paixao D.A."/>
            <person name="Camilo C.M."/>
            <person name="Polikarpov I."/>
            <person name="Prade R."/>
            <person name="Riano-Pachon D.M."/>
            <person name="Squina F.M."/>
        </authorList>
    </citation>
    <scope>NUCLEOTIDE SEQUENCE [LARGE SCALE GENOMIC DNA]</scope>
    <source>
        <strain evidence="7 8">ATCC 43280</strain>
    </source>
</reference>